<keyword evidence="2" id="KW-0539">Nucleus</keyword>
<name>A0AAD4KBL0_9MUSC</name>
<feature type="region of interest" description="Disordered" evidence="3">
    <location>
        <begin position="1518"/>
        <end position="1586"/>
    </location>
</feature>
<evidence type="ECO:0000256" key="3">
    <source>
        <dbReference type="SAM" id="MobiDB-lite"/>
    </source>
</evidence>
<evidence type="ECO:0000256" key="2">
    <source>
        <dbReference type="ARBA" id="ARBA00023242"/>
    </source>
</evidence>
<dbReference type="GO" id="GO:0005634">
    <property type="term" value="C:nucleus"/>
    <property type="evidence" value="ECO:0007669"/>
    <property type="project" value="UniProtKB-SubCell"/>
</dbReference>
<protein>
    <recommendedName>
        <fullName evidence="4">ELYS-like domain-containing protein</fullName>
    </recommendedName>
</protein>
<dbReference type="PANTHER" id="PTHR21583">
    <property type="entry name" value="ELYS PROTEIN"/>
    <property type="match status" value="1"/>
</dbReference>
<feature type="region of interest" description="Disordered" evidence="3">
    <location>
        <begin position="1633"/>
        <end position="1653"/>
    </location>
</feature>
<feature type="region of interest" description="Disordered" evidence="3">
    <location>
        <begin position="1249"/>
        <end position="1300"/>
    </location>
</feature>
<feature type="region of interest" description="Disordered" evidence="3">
    <location>
        <begin position="1404"/>
        <end position="1487"/>
    </location>
</feature>
<dbReference type="InterPro" id="IPR025151">
    <property type="entry name" value="ELYS_dom"/>
</dbReference>
<dbReference type="EMBL" id="JAJJHW010000095">
    <property type="protein sequence ID" value="KAH8387870.1"/>
    <property type="molecule type" value="Genomic_DNA"/>
</dbReference>
<reference evidence="5" key="1">
    <citation type="journal article" date="2021" name="Mol. Ecol. Resour.">
        <title>Phylogenomic analyses of the genus Drosophila reveals genomic signals of climate adaptation.</title>
        <authorList>
            <person name="Li F."/>
            <person name="Rane R.V."/>
            <person name="Luria V."/>
            <person name="Xiong Z."/>
            <person name="Chen J."/>
            <person name="Li Z."/>
            <person name="Catullo R.A."/>
            <person name="Griffin P.C."/>
            <person name="Schiffer M."/>
            <person name="Pearce S."/>
            <person name="Lee S.F."/>
            <person name="McElroy K."/>
            <person name="Stocker A."/>
            <person name="Shirriffs J."/>
            <person name="Cockerell F."/>
            <person name="Coppin C."/>
            <person name="Sgro C.M."/>
            <person name="Karger A."/>
            <person name="Cain J.W."/>
            <person name="Weber J.A."/>
            <person name="Santpere G."/>
            <person name="Kirschner M.W."/>
            <person name="Hoffmann A.A."/>
            <person name="Oakeshott J.G."/>
            <person name="Zhang G."/>
        </authorList>
    </citation>
    <scope>NUCLEOTIDE SEQUENCE</scope>
    <source>
        <strain evidence="5">BGI-SZ-2011g</strain>
    </source>
</reference>
<feature type="compositionally biased region" description="Low complexity" evidence="3">
    <location>
        <begin position="1279"/>
        <end position="1300"/>
    </location>
</feature>
<evidence type="ECO:0000313" key="6">
    <source>
        <dbReference type="Proteomes" id="UP001200034"/>
    </source>
</evidence>
<feature type="compositionally biased region" description="Polar residues" evidence="3">
    <location>
        <begin position="1534"/>
        <end position="1547"/>
    </location>
</feature>
<keyword evidence="6" id="KW-1185">Reference proteome</keyword>
<gene>
    <name evidence="5" type="ORF">KR093_009941</name>
</gene>
<proteinExistence type="predicted"/>
<feature type="compositionally biased region" description="Pro residues" evidence="3">
    <location>
        <begin position="1269"/>
        <end position="1278"/>
    </location>
</feature>
<dbReference type="Proteomes" id="UP001200034">
    <property type="component" value="Unassembled WGS sequence"/>
</dbReference>
<feature type="compositionally biased region" description="Acidic residues" evidence="3">
    <location>
        <begin position="1438"/>
        <end position="1447"/>
    </location>
</feature>
<evidence type="ECO:0000259" key="4">
    <source>
        <dbReference type="Pfam" id="PF13934"/>
    </source>
</evidence>
<feature type="region of interest" description="Disordered" evidence="3">
    <location>
        <begin position="1146"/>
        <end position="1195"/>
    </location>
</feature>
<evidence type="ECO:0000313" key="5">
    <source>
        <dbReference type="EMBL" id="KAH8387870.1"/>
    </source>
</evidence>
<feature type="non-terminal residue" evidence="5">
    <location>
        <position position="1"/>
    </location>
</feature>
<dbReference type="InterPro" id="IPR052620">
    <property type="entry name" value="ELYS/MEL-28_NucAsmblyFactor"/>
</dbReference>
<feature type="domain" description="ELYS-like" evidence="4">
    <location>
        <begin position="704"/>
        <end position="914"/>
    </location>
</feature>
<evidence type="ECO:0000256" key="1">
    <source>
        <dbReference type="ARBA" id="ARBA00004123"/>
    </source>
</evidence>
<comment type="caution">
    <text evidence="5">The sequence shown here is derived from an EMBL/GenBank/DDBJ whole genome shotgun (WGS) entry which is preliminary data.</text>
</comment>
<feature type="compositionally biased region" description="Low complexity" evidence="3">
    <location>
        <begin position="1519"/>
        <end position="1533"/>
    </location>
</feature>
<comment type="subcellular location">
    <subcellularLocation>
        <location evidence="1">Nucleus</location>
    </subcellularLocation>
</comment>
<sequence length="1671" mass="187099">MEWYEIELDGGRTCKFADYLIPGYNLPYIHCIADYMGGTINSGKWGWLTRRRHATDASLLICSLECGDLVALHTFWRENDKKPSAQRYSIRCVQELFPEQGLHGRILLAVCLELGPSLVKTDIAIYTPTGSQVLRYIELHSLGSPVRCMSFFSKSVCDLSLMHNYDGCLALGTEAGKVLLLDVNAKQVVENRCEDIYRSDKELQRAQLRLRQMSELTWESVNALLKECHAENTHLIIELDISNLGEAGICCLLPLEFIAGFAAGLQDGRILIYDLNINCALTTLRLPANEPRSVVERLCYILPPDDPKPGFYICAVYNQGHEKLLTTVHAINFKRSLPLEKRRKFLLRDFQNSSPRLRLLLDDSPSTVLGCSTVASFPHDVNGSRTLLTVVSWHSQKDQRNKFIVFDINQWYKDELPSQPSSRNEGQNYLCGFALSGLNSGLALQLDANSIVHFVSMQRHDAHFYPNALSFECALLTINGCRRYTRVGVQRRFLGAMCSQRARVFLNPEPYQQEIMSLCLMPQFCQHNRDATFSKRAMYELIMSVALEHNRMGLLKSCVQSCLDGSFMCNMMSSTKLSLSIFTNWLLQRAAQIKERCSELCQGIFEYDAYTLDERECEEFQVLNTQLSRLLQLQQYIIQTGKNRMGPEMLQDLGSTTDALAILHEFQLVIYWLIENQLLPDNARSPLELIRLEYANRRRLHNNRLYIDEVLQQHQSHLQLDSPYPPQSLRTLMQVFLLPDVQLQLKRELLLYLLLDWDATSNNSELFDNFVLSFNVDESLIRCMRSFWLLDRGQIAAAVDELYRGRSHLNNFADWQAKLLLEALLARGAAKEAMQVAEMPPGPISSQLKLRVLLANNDIPQAFHHARVNEDELGRPLLEFFFEHCIRRSMFKVLGSLCLREHEEQMIYRLLRQCKTRKADSVQLILLLKRCKYIEAVSFMDEVADQRRRSAFGDNLSDETSTLLSAYRTTMAPVTQSIAGTYFRIRDRLNGQQLGNCAPEPFSCQLAKQNVNGELGGIFQSSALSAHWATLGHANEPRPLNSHNMPFLRTAAQAAGQRPQHRRRLVRPTPYQYVEKRQLETSQRQSSLQLAKRRRVVMEATSTQHVASSIRQTMVEQEQERDQLQLHDPQKVLALLQPPAFLYSKRNQLPVQAPRQSPRPIIVKRRVETQPCQQSETSGATERRSFSFRPPIQLEQRQELELERAQQPSGAEEEEPDVIFMEIDSDAASESESDSEYLSPLPSANVSLQVARQEEEQEQEQQPEALLKPTPPMGPPSGPQSRSSLHEGQGNSQQGSSGFGSFATIQMASSASASLLNNFVPPVCSSKMCEVRSGLQMTNPSVSHVKISERTTICGDIEEPSVVVSPTPSVSVWAGPPTAIVQPMMARLLDTTLGMSSYDVTAVEPAASQTPMETIDLDDDDEDEAEAERENESVAVAEADEDDDGDEEHSSRSRSRSRSSSEEDEEEDTTALDYNQASPSYSISSELSDMSSSDLVSSLPAATRQDAPVYSIVVESTNSITTSRSPTSHTPTSFLPSDTNVSQNSSPRAPHGGAGDGALYRANSLETVDDLDTTKGSLEEDDDVDEEDECVIALDGTEVRGYVARPDPVPACSSAELFAFKQSDDAAVGIAGSEQGVGPEEQGAGGCPSLGATAANSDSVQAYTINLDSSE</sequence>
<dbReference type="PANTHER" id="PTHR21583:SF8">
    <property type="entry name" value="PROTEIN ELYS"/>
    <property type="match status" value="1"/>
</dbReference>
<accession>A0AAD4KBL0</accession>
<feature type="compositionally biased region" description="Polar residues" evidence="3">
    <location>
        <begin position="1170"/>
        <end position="1180"/>
    </location>
</feature>
<dbReference type="Pfam" id="PF13934">
    <property type="entry name" value="ELYS"/>
    <property type="match status" value="1"/>
</dbReference>
<feature type="compositionally biased region" description="Acidic residues" evidence="3">
    <location>
        <begin position="1415"/>
        <end position="1429"/>
    </location>
</feature>
<organism evidence="5 6">
    <name type="scientific">Drosophila rubida</name>
    <dbReference type="NCBI Taxonomy" id="30044"/>
    <lineage>
        <taxon>Eukaryota</taxon>
        <taxon>Metazoa</taxon>
        <taxon>Ecdysozoa</taxon>
        <taxon>Arthropoda</taxon>
        <taxon>Hexapoda</taxon>
        <taxon>Insecta</taxon>
        <taxon>Pterygota</taxon>
        <taxon>Neoptera</taxon>
        <taxon>Endopterygota</taxon>
        <taxon>Diptera</taxon>
        <taxon>Brachycera</taxon>
        <taxon>Muscomorpha</taxon>
        <taxon>Ephydroidea</taxon>
        <taxon>Drosophilidae</taxon>
        <taxon>Drosophila</taxon>
    </lineage>
</organism>